<evidence type="ECO:0000313" key="4">
    <source>
        <dbReference type="Proteomes" id="UP001392437"/>
    </source>
</evidence>
<keyword evidence="4" id="KW-1185">Reference proteome</keyword>
<name>A0AAW0QJ68_9PEZI</name>
<dbReference type="PRINTS" id="PR01217">
    <property type="entry name" value="PRICHEXTENSN"/>
</dbReference>
<sequence length="363" mass="37304">MSASRLSTLAAGLLVLGADASYAHKTSKGYSVAPLSSESTLATTLTSYCTNTTISTVIKTSTKSTTSHVNVTVPIYSTVPTTKKTTIPITITETPTCTTTTPPPIITHNSCDQSCSITSPSVYMLIPTIYGTNTVDGAIVQPTATSTIWAFDLSEVSTIVGGTETKQLSLSDLGTDCPQSAEQSAIATMTDSRCDPILAAPDKIRTWASPCAACQRFGLFDPPYAIPTVTGGLVPTTVAQPPPPPPAPTTETAAPAPPPTTEAPAPTTAAPAPSISSVITTGPAGVIAVYYENGRAVATSTLAPPPAPSSTAPAAPTTTDAGQPPPYPQLPPLAAAASRHPRLSLRPLHRLVLRTATLLLHRL</sequence>
<dbReference type="EMBL" id="JAQQWP010000009">
    <property type="protein sequence ID" value="KAK8100542.1"/>
    <property type="molecule type" value="Genomic_DNA"/>
</dbReference>
<organism evidence="3 4">
    <name type="scientific">Apiospora kogelbergensis</name>
    <dbReference type="NCBI Taxonomy" id="1337665"/>
    <lineage>
        <taxon>Eukaryota</taxon>
        <taxon>Fungi</taxon>
        <taxon>Dikarya</taxon>
        <taxon>Ascomycota</taxon>
        <taxon>Pezizomycotina</taxon>
        <taxon>Sordariomycetes</taxon>
        <taxon>Xylariomycetidae</taxon>
        <taxon>Amphisphaeriales</taxon>
        <taxon>Apiosporaceae</taxon>
        <taxon>Apiospora</taxon>
    </lineage>
</organism>
<feature type="signal peptide" evidence="2">
    <location>
        <begin position="1"/>
        <end position="23"/>
    </location>
</feature>
<reference evidence="3 4" key="1">
    <citation type="submission" date="2023-01" db="EMBL/GenBank/DDBJ databases">
        <title>Analysis of 21 Apiospora genomes using comparative genomics revels a genus with tremendous synthesis potential of carbohydrate active enzymes and secondary metabolites.</title>
        <authorList>
            <person name="Sorensen T."/>
        </authorList>
    </citation>
    <scope>NUCLEOTIDE SEQUENCE [LARGE SCALE GENOMIC DNA]</scope>
    <source>
        <strain evidence="3 4">CBS 117206</strain>
    </source>
</reference>
<comment type="caution">
    <text evidence="3">The sequence shown here is derived from an EMBL/GenBank/DDBJ whole genome shotgun (WGS) entry which is preliminary data.</text>
</comment>
<keyword evidence="2" id="KW-0732">Signal</keyword>
<accession>A0AAW0QJ68</accession>
<gene>
    <name evidence="3" type="ORF">PG999_010916</name>
</gene>
<dbReference type="Proteomes" id="UP001392437">
    <property type="component" value="Unassembled WGS sequence"/>
</dbReference>
<dbReference type="AlphaFoldDB" id="A0AAW0QJ68"/>
<feature type="region of interest" description="Disordered" evidence="1">
    <location>
        <begin position="235"/>
        <end position="277"/>
    </location>
</feature>
<evidence type="ECO:0000256" key="1">
    <source>
        <dbReference type="SAM" id="MobiDB-lite"/>
    </source>
</evidence>
<evidence type="ECO:0000256" key="2">
    <source>
        <dbReference type="SAM" id="SignalP"/>
    </source>
</evidence>
<feature type="region of interest" description="Disordered" evidence="1">
    <location>
        <begin position="301"/>
        <end position="333"/>
    </location>
</feature>
<protein>
    <submittedName>
        <fullName evidence="3">Uncharacterized protein</fullName>
    </submittedName>
</protein>
<evidence type="ECO:0000313" key="3">
    <source>
        <dbReference type="EMBL" id="KAK8100542.1"/>
    </source>
</evidence>
<feature type="compositionally biased region" description="Low complexity" evidence="1">
    <location>
        <begin position="262"/>
        <end position="273"/>
    </location>
</feature>
<proteinExistence type="predicted"/>
<feature type="compositionally biased region" description="Low complexity" evidence="1">
    <location>
        <begin position="309"/>
        <end position="322"/>
    </location>
</feature>
<feature type="chain" id="PRO_5044013141" evidence="2">
    <location>
        <begin position="24"/>
        <end position="363"/>
    </location>
</feature>